<evidence type="ECO:0000256" key="1">
    <source>
        <dbReference type="SAM" id="SignalP"/>
    </source>
</evidence>
<dbReference type="EMBL" id="CP040428">
    <property type="protein sequence ID" value="QCT20386.1"/>
    <property type="molecule type" value="Genomic_DNA"/>
</dbReference>
<sequence>MKRLLSLLLCATLAFSAGVQAMTAVIYQPQLRDRSVALPQWQQLMGQLRLQGFDTLVLQWTRYGDAFNDRQGQKWLMQRADAARQAGLKLIVGLHADPDFFTRQIQPPAAQENYLNQLLFRDLEQARQWLTAGAHIDGWYLSAEVDDLHWRTDESREKLMAWLSSSRRQLATIADRPVAISSFFAGNMTPDGYRQLVSEMAATGVRIWVQDGAGVGKLSATERQLYLDRSLFEGAAPGAGVVYEIFRQTSGADASFSARPVSEQEFRQIWNRSRSGSQGKDRLFFSLRYLPQARGILAY</sequence>
<reference evidence="3 4" key="1">
    <citation type="submission" date="2019-05" db="EMBL/GenBank/DDBJ databases">
        <title>Complete genome sequence of Izhakiella calystegiae KSNA2, an endophyte isolated from beach morning glory (Calystegia soldanella).</title>
        <authorList>
            <person name="Jiang L."/>
            <person name="Jeong J.C."/>
            <person name="Kim C.Y."/>
            <person name="Kim D.H."/>
            <person name="Kim S.W."/>
            <person name="Lee j."/>
        </authorList>
    </citation>
    <scope>NUCLEOTIDE SEQUENCE [LARGE SCALE GENOMIC DNA]</scope>
    <source>
        <strain evidence="3 4">KSNA2</strain>
    </source>
</reference>
<dbReference type="AlphaFoldDB" id="A0A4P8YK93"/>
<evidence type="ECO:0000259" key="2">
    <source>
        <dbReference type="Pfam" id="PF14488"/>
    </source>
</evidence>
<dbReference type="Gene3D" id="3.20.20.80">
    <property type="entry name" value="Glycosidases"/>
    <property type="match status" value="1"/>
</dbReference>
<name>A0A4P8YK93_9ENTR</name>
<dbReference type="OrthoDB" id="7344472at2"/>
<dbReference type="InterPro" id="IPR027849">
    <property type="entry name" value="DUF4434"/>
</dbReference>
<accession>A0A4P8YK93</accession>
<dbReference type="Proteomes" id="UP000302163">
    <property type="component" value="Chromosome"/>
</dbReference>
<gene>
    <name evidence="3" type="ORF">FEM41_12355</name>
</gene>
<feature type="signal peptide" evidence="1">
    <location>
        <begin position="1"/>
        <end position="21"/>
    </location>
</feature>
<dbReference type="KEGG" id="izh:FEM41_12355"/>
<keyword evidence="1" id="KW-0732">Signal</keyword>
<keyword evidence="4" id="KW-1185">Reference proteome</keyword>
<evidence type="ECO:0000313" key="3">
    <source>
        <dbReference type="EMBL" id="QCT20386.1"/>
    </source>
</evidence>
<feature type="domain" description="DUF4434" evidence="2">
    <location>
        <begin position="27"/>
        <end position="292"/>
    </location>
</feature>
<dbReference type="InterPro" id="IPR017853">
    <property type="entry name" value="GH"/>
</dbReference>
<evidence type="ECO:0000313" key="4">
    <source>
        <dbReference type="Proteomes" id="UP000302163"/>
    </source>
</evidence>
<dbReference type="RefSeq" id="WP_138096261.1">
    <property type="nucleotide sequence ID" value="NZ_CP040428.1"/>
</dbReference>
<protein>
    <submittedName>
        <fullName evidence="3">DUF4434 domain-containing protein</fullName>
    </submittedName>
</protein>
<dbReference type="SUPFAM" id="SSF51445">
    <property type="entry name" value="(Trans)glycosidases"/>
    <property type="match status" value="1"/>
</dbReference>
<feature type="chain" id="PRO_5020306182" evidence="1">
    <location>
        <begin position="22"/>
        <end position="299"/>
    </location>
</feature>
<proteinExistence type="predicted"/>
<organism evidence="3 4">
    <name type="scientific">Jejubacter calystegiae</name>
    <dbReference type="NCBI Taxonomy" id="2579935"/>
    <lineage>
        <taxon>Bacteria</taxon>
        <taxon>Pseudomonadati</taxon>
        <taxon>Pseudomonadota</taxon>
        <taxon>Gammaproteobacteria</taxon>
        <taxon>Enterobacterales</taxon>
        <taxon>Enterobacteriaceae</taxon>
        <taxon>Jejubacter</taxon>
    </lineage>
</organism>
<dbReference type="Pfam" id="PF14488">
    <property type="entry name" value="DUF4434"/>
    <property type="match status" value="1"/>
</dbReference>